<name>A0A9X3C3X5_9MYCO</name>
<reference evidence="2" key="1">
    <citation type="submission" date="2020-07" db="EMBL/GenBank/DDBJ databases">
        <authorList>
            <person name="Pettersson B.M.F."/>
            <person name="Behra P.R.K."/>
            <person name="Ramesh M."/>
            <person name="Das S."/>
            <person name="Dasgupta S."/>
            <person name="Kirsebom L.A."/>
        </authorList>
    </citation>
    <scope>NUCLEOTIDE SEQUENCE</scope>
    <source>
        <strain evidence="2">DSM 44838</strain>
    </source>
</reference>
<sequence>MSITPDISVTVVICAYTMNRWDDTRAAVDSVLAQDRAVDEILLVIDHNEELYALACAQYAASPSGGARPRVLTNGHARGLSGARNTGMYAATTEVVAFLDDDARADPGWSEAMVEHYRHPEVDGVGGYASPQWPLDRPGWLPEEFDWVVGCSYVGQPTALAPVRNFIGCNMSMRRRVITSLGGFNAQVGRVGSKPTGCEETELCIRITQHEPTARLLFDPSMRVQHTVVAERTTFGYFARRCYHEGRSKALVSSMIGARDALSSERTYTLQVLPRAIGRGLRSRTADGVTQAAVVVAGLLLTACGYGLGHGRVVLFGAPQ</sequence>
<dbReference type="InterPro" id="IPR001173">
    <property type="entry name" value="Glyco_trans_2-like"/>
</dbReference>
<evidence type="ECO:0000259" key="1">
    <source>
        <dbReference type="Pfam" id="PF00535"/>
    </source>
</evidence>
<dbReference type="CDD" id="cd00761">
    <property type="entry name" value="Glyco_tranf_GTA_type"/>
    <property type="match status" value="1"/>
</dbReference>
<dbReference type="InterPro" id="IPR029044">
    <property type="entry name" value="Nucleotide-diphossugar_trans"/>
</dbReference>
<dbReference type="InterPro" id="IPR050834">
    <property type="entry name" value="Glycosyltransf_2"/>
</dbReference>
<dbReference type="AlphaFoldDB" id="A0A9X3C3X5"/>
<keyword evidence="3" id="KW-1185">Reference proteome</keyword>
<gene>
    <name evidence="2" type="ORF">H7K45_24690</name>
</gene>
<dbReference type="SUPFAM" id="SSF53448">
    <property type="entry name" value="Nucleotide-diphospho-sugar transferases"/>
    <property type="match status" value="1"/>
</dbReference>
<reference evidence="2" key="2">
    <citation type="journal article" date="2022" name="BMC Genomics">
        <title>Comparative genome analysis of mycobacteria focusing on tRNA and non-coding RNA.</title>
        <authorList>
            <person name="Behra P.R.K."/>
            <person name="Pettersson B.M.F."/>
            <person name="Ramesh M."/>
            <person name="Das S."/>
            <person name="Dasgupta S."/>
            <person name="Kirsebom L.A."/>
        </authorList>
    </citation>
    <scope>NUCLEOTIDE SEQUENCE</scope>
    <source>
        <strain evidence="2">DSM 44838</strain>
    </source>
</reference>
<feature type="domain" description="Glycosyltransferase 2-like" evidence="1">
    <location>
        <begin position="11"/>
        <end position="178"/>
    </location>
</feature>
<dbReference type="Proteomes" id="UP001141629">
    <property type="component" value="Unassembled WGS sequence"/>
</dbReference>
<evidence type="ECO:0000313" key="3">
    <source>
        <dbReference type="Proteomes" id="UP001141629"/>
    </source>
</evidence>
<accession>A0A9X3C3X5</accession>
<comment type="caution">
    <text evidence="2">The sequence shown here is derived from an EMBL/GenBank/DDBJ whole genome shotgun (WGS) entry which is preliminary data.</text>
</comment>
<dbReference type="Gene3D" id="3.90.550.10">
    <property type="entry name" value="Spore Coat Polysaccharide Biosynthesis Protein SpsA, Chain A"/>
    <property type="match status" value="1"/>
</dbReference>
<dbReference type="Pfam" id="PF00535">
    <property type="entry name" value="Glycos_transf_2"/>
    <property type="match status" value="1"/>
</dbReference>
<organism evidence="2 3">
    <name type="scientific">Mycobacterium yunnanensis</name>
    <dbReference type="NCBI Taxonomy" id="368477"/>
    <lineage>
        <taxon>Bacteria</taxon>
        <taxon>Bacillati</taxon>
        <taxon>Actinomycetota</taxon>
        <taxon>Actinomycetes</taxon>
        <taxon>Mycobacteriales</taxon>
        <taxon>Mycobacteriaceae</taxon>
        <taxon>Mycobacterium</taxon>
    </lineage>
</organism>
<protein>
    <submittedName>
        <fullName evidence="2">Glycosyltransferase family 2 protein</fullName>
    </submittedName>
</protein>
<evidence type="ECO:0000313" key="2">
    <source>
        <dbReference type="EMBL" id="MCV7423756.1"/>
    </source>
</evidence>
<dbReference type="PANTHER" id="PTHR43685">
    <property type="entry name" value="GLYCOSYLTRANSFERASE"/>
    <property type="match status" value="1"/>
</dbReference>
<proteinExistence type="predicted"/>
<dbReference type="PANTHER" id="PTHR43685:SF2">
    <property type="entry name" value="GLYCOSYLTRANSFERASE 2-LIKE DOMAIN-CONTAINING PROTEIN"/>
    <property type="match status" value="1"/>
</dbReference>
<dbReference type="EMBL" id="JACKVK010000013">
    <property type="protein sequence ID" value="MCV7423756.1"/>
    <property type="molecule type" value="Genomic_DNA"/>
</dbReference>